<dbReference type="GO" id="GO:0005634">
    <property type="term" value="C:nucleus"/>
    <property type="evidence" value="ECO:0007669"/>
    <property type="project" value="TreeGrafter"/>
</dbReference>
<reference evidence="5" key="1">
    <citation type="journal article" date="2016" name="Nat. Commun.">
        <title>The Gonium pectorale genome demonstrates co-option of cell cycle regulation during the evolution of multicellularity.</title>
        <authorList>
            <person name="Hanschen E.R."/>
            <person name="Marriage T.N."/>
            <person name="Ferris P.J."/>
            <person name="Hamaji T."/>
            <person name="Toyoda A."/>
            <person name="Fujiyama A."/>
            <person name="Neme R."/>
            <person name="Noguchi H."/>
            <person name="Minakuchi Y."/>
            <person name="Suzuki M."/>
            <person name="Kawai-Toyooka H."/>
            <person name="Smith D.R."/>
            <person name="Sparks H."/>
            <person name="Anderson J."/>
            <person name="Bakaric R."/>
            <person name="Luria V."/>
            <person name="Karger A."/>
            <person name="Kirschner M.W."/>
            <person name="Durand P.M."/>
            <person name="Michod R.E."/>
            <person name="Nozaki H."/>
            <person name="Olson B.J."/>
        </authorList>
    </citation>
    <scope>NUCLEOTIDE SEQUENCE [LARGE SCALE GENOMIC DNA]</scope>
    <source>
        <strain evidence="5">NIES-2863</strain>
    </source>
</reference>
<feature type="repeat" description="ANK" evidence="3">
    <location>
        <begin position="44"/>
        <end position="76"/>
    </location>
</feature>
<dbReference type="Proteomes" id="UP000075714">
    <property type="component" value="Unassembled WGS sequence"/>
</dbReference>
<evidence type="ECO:0000313" key="5">
    <source>
        <dbReference type="Proteomes" id="UP000075714"/>
    </source>
</evidence>
<dbReference type="Gene3D" id="1.25.40.20">
    <property type="entry name" value="Ankyrin repeat-containing domain"/>
    <property type="match status" value="1"/>
</dbReference>
<comment type="caution">
    <text evidence="4">The sequence shown here is derived from an EMBL/GenBank/DDBJ whole genome shotgun (WGS) entry which is preliminary data.</text>
</comment>
<feature type="repeat" description="ANK" evidence="3">
    <location>
        <begin position="123"/>
        <end position="155"/>
    </location>
</feature>
<protein>
    <submittedName>
        <fullName evidence="4">Uncharacterized protein</fullName>
    </submittedName>
</protein>
<keyword evidence="5" id="KW-1185">Reference proteome</keyword>
<dbReference type="SMART" id="SM00248">
    <property type="entry name" value="ANK"/>
    <property type="match status" value="4"/>
</dbReference>
<name>A0A150GCI2_GONPE</name>
<dbReference type="Pfam" id="PF12796">
    <property type="entry name" value="Ank_2"/>
    <property type="match status" value="1"/>
</dbReference>
<dbReference type="PANTHER" id="PTHR24124">
    <property type="entry name" value="ANKYRIN REPEAT FAMILY A"/>
    <property type="match status" value="1"/>
</dbReference>
<dbReference type="AlphaFoldDB" id="A0A150GCI2"/>
<dbReference type="InterPro" id="IPR036770">
    <property type="entry name" value="Ankyrin_rpt-contain_sf"/>
</dbReference>
<dbReference type="STRING" id="33097.A0A150GCI2"/>
<dbReference type="GO" id="GO:0010468">
    <property type="term" value="P:regulation of gene expression"/>
    <property type="evidence" value="ECO:0007669"/>
    <property type="project" value="TreeGrafter"/>
</dbReference>
<dbReference type="PANTHER" id="PTHR24124:SF14">
    <property type="entry name" value="CHROMOSOME UNDETERMINED SCAFFOLD_25, WHOLE GENOME SHOTGUN SEQUENCE"/>
    <property type="match status" value="1"/>
</dbReference>
<dbReference type="PRINTS" id="PR01415">
    <property type="entry name" value="ANKYRIN"/>
</dbReference>
<organism evidence="4 5">
    <name type="scientific">Gonium pectorale</name>
    <name type="common">Green alga</name>
    <dbReference type="NCBI Taxonomy" id="33097"/>
    <lineage>
        <taxon>Eukaryota</taxon>
        <taxon>Viridiplantae</taxon>
        <taxon>Chlorophyta</taxon>
        <taxon>core chlorophytes</taxon>
        <taxon>Chlorophyceae</taxon>
        <taxon>CS clade</taxon>
        <taxon>Chlamydomonadales</taxon>
        <taxon>Volvocaceae</taxon>
        <taxon>Gonium</taxon>
    </lineage>
</organism>
<keyword evidence="2 3" id="KW-0040">ANK repeat</keyword>
<evidence type="ECO:0000313" key="4">
    <source>
        <dbReference type="EMBL" id="KXZ47275.1"/>
    </source>
</evidence>
<evidence type="ECO:0000256" key="1">
    <source>
        <dbReference type="ARBA" id="ARBA00022737"/>
    </source>
</evidence>
<dbReference type="OrthoDB" id="540610at2759"/>
<sequence length="370" mass="38131">MMSIASHVNAGQSEELTVGPAASRDPLAGIIPPVQSIVDLRDARGQTLLMAASAAGSVACVRLLIAKGADPWQADRRGVTALHIAASSGHAAAAELLLDAASQRPSPNPNSRTQPYADVACKVGVTPLHCAVARSQAACAAVLLRHGASITSRAHAVLLSGKLRTVFHIPYGLGSHATPLHLAAYRGDLRLCKLLLTFHLENSLVRAKRPTAEPRLNRTGDGLRPLDLAMAAAPVADPASPLPSGPDPRLRALLDPTSSLAELMPEVVASTTAIRGHQRLEGVVPTLQQLAAAALSQRLAASAAAAAAATQLGDAKAKAITNTKPAPAPLLAAATRKDVKGVCALVSSKLVPLSCPFCRQSVRAFASLCK</sequence>
<evidence type="ECO:0000256" key="2">
    <source>
        <dbReference type="ARBA" id="ARBA00023043"/>
    </source>
</evidence>
<proteinExistence type="predicted"/>
<dbReference type="PROSITE" id="PS50297">
    <property type="entry name" value="ANK_REP_REGION"/>
    <property type="match status" value="4"/>
</dbReference>
<dbReference type="PROSITE" id="PS50088">
    <property type="entry name" value="ANK_REPEAT"/>
    <property type="match status" value="4"/>
</dbReference>
<evidence type="ECO:0000256" key="3">
    <source>
        <dbReference type="PROSITE-ProRule" id="PRU00023"/>
    </source>
</evidence>
<keyword evidence="1" id="KW-0677">Repeat</keyword>
<dbReference type="InterPro" id="IPR002110">
    <property type="entry name" value="Ankyrin_rpt"/>
</dbReference>
<dbReference type="EMBL" id="LSYV01000037">
    <property type="protein sequence ID" value="KXZ47275.1"/>
    <property type="molecule type" value="Genomic_DNA"/>
</dbReference>
<accession>A0A150GCI2</accession>
<gene>
    <name evidence="4" type="ORF">GPECTOR_36g127</name>
</gene>
<feature type="repeat" description="ANK" evidence="3">
    <location>
        <begin position="77"/>
        <end position="109"/>
    </location>
</feature>
<feature type="repeat" description="ANK" evidence="3">
    <location>
        <begin position="175"/>
        <end position="196"/>
    </location>
</feature>
<dbReference type="SUPFAM" id="SSF48403">
    <property type="entry name" value="Ankyrin repeat"/>
    <property type="match status" value="1"/>
</dbReference>
<dbReference type="Pfam" id="PF00023">
    <property type="entry name" value="Ank"/>
    <property type="match status" value="2"/>
</dbReference>